<keyword evidence="16 23" id="KW-0472">Membrane</keyword>
<organism evidence="26 27">
    <name type="scientific">Pristionchus fissidentatus</name>
    <dbReference type="NCBI Taxonomy" id="1538716"/>
    <lineage>
        <taxon>Eukaryota</taxon>
        <taxon>Metazoa</taxon>
        <taxon>Ecdysozoa</taxon>
        <taxon>Nematoda</taxon>
        <taxon>Chromadorea</taxon>
        <taxon>Rhabditida</taxon>
        <taxon>Rhabditina</taxon>
        <taxon>Diplogasteromorpha</taxon>
        <taxon>Diplogasteroidea</taxon>
        <taxon>Neodiplogasteridae</taxon>
        <taxon>Pristionchus</taxon>
    </lineage>
</organism>
<evidence type="ECO:0000256" key="20">
    <source>
        <dbReference type="ARBA" id="ARBA00030121"/>
    </source>
</evidence>
<evidence type="ECO:0000256" key="14">
    <source>
        <dbReference type="ARBA" id="ARBA00022989"/>
    </source>
</evidence>
<keyword evidence="14 23" id="KW-1133">Transmembrane helix</keyword>
<keyword evidence="9" id="KW-1003">Cell membrane</keyword>
<dbReference type="PRINTS" id="PR01459">
    <property type="entry name" value="KCNQCHANNEL"/>
</dbReference>
<evidence type="ECO:0000259" key="25">
    <source>
        <dbReference type="Pfam" id="PF03520"/>
    </source>
</evidence>
<evidence type="ECO:0000259" key="24">
    <source>
        <dbReference type="Pfam" id="PF00520"/>
    </source>
</evidence>
<evidence type="ECO:0000256" key="19">
    <source>
        <dbReference type="ARBA" id="ARBA00029687"/>
    </source>
</evidence>
<reference evidence="26" key="1">
    <citation type="submission" date="2023-10" db="EMBL/GenBank/DDBJ databases">
        <title>Genome assembly of Pristionchus species.</title>
        <authorList>
            <person name="Yoshida K."/>
            <person name="Sommer R.J."/>
        </authorList>
    </citation>
    <scope>NUCLEOTIDE SEQUENCE</scope>
    <source>
        <strain evidence="26">RS5133</strain>
    </source>
</reference>
<evidence type="ECO:0000256" key="13">
    <source>
        <dbReference type="ARBA" id="ARBA00022958"/>
    </source>
</evidence>
<dbReference type="GO" id="GO:0005783">
    <property type="term" value="C:endoplasmic reticulum"/>
    <property type="evidence" value="ECO:0007669"/>
    <property type="project" value="UniProtKB-SubCell"/>
</dbReference>
<feature type="non-terminal residue" evidence="26">
    <location>
        <position position="1"/>
    </location>
</feature>
<proteinExistence type="inferred from homology"/>
<name>A0AAV5V2J0_9BILA</name>
<dbReference type="GO" id="GO:0045121">
    <property type="term" value="C:membrane raft"/>
    <property type="evidence" value="ECO:0007669"/>
    <property type="project" value="UniProtKB-SubCell"/>
</dbReference>
<dbReference type="InterPro" id="IPR005821">
    <property type="entry name" value="Ion_trans_dom"/>
</dbReference>
<dbReference type="GO" id="GO:0008076">
    <property type="term" value="C:voltage-gated potassium channel complex"/>
    <property type="evidence" value="ECO:0007669"/>
    <property type="project" value="InterPro"/>
</dbReference>
<evidence type="ECO:0000256" key="1">
    <source>
        <dbReference type="ARBA" id="ARBA00004156"/>
    </source>
</evidence>
<dbReference type="PANTHER" id="PTHR47735">
    <property type="entry name" value="POTASSIUM VOLTAGE-GATED CHANNEL SUBFAMILY KQT MEMBER 4"/>
    <property type="match status" value="1"/>
</dbReference>
<feature type="domain" description="Potassium channel voltage dependent KCNQ C-terminal" evidence="25">
    <location>
        <begin position="282"/>
        <end position="410"/>
    </location>
</feature>
<evidence type="ECO:0000313" key="27">
    <source>
        <dbReference type="Proteomes" id="UP001432322"/>
    </source>
</evidence>
<dbReference type="PRINTS" id="PR00169">
    <property type="entry name" value="KCHANNEL"/>
</dbReference>
<evidence type="ECO:0000256" key="5">
    <source>
        <dbReference type="ARBA" id="ARBA00004651"/>
    </source>
</evidence>
<keyword evidence="10 23" id="KW-0812">Transmembrane</keyword>
<dbReference type="GO" id="GO:0005249">
    <property type="term" value="F:voltage-gated potassium channel activity"/>
    <property type="evidence" value="ECO:0007669"/>
    <property type="project" value="InterPro"/>
</dbReference>
<evidence type="ECO:0000256" key="15">
    <source>
        <dbReference type="ARBA" id="ARBA00023065"/>
    </source>
</evidence>
<feature type="transmembrane region" description="Helical" evidence="23">
    <location>
        <begin position="145"/>
        <end position="171"/>
    </location>
</feature>
<evidence type="ECO:0000256" key="17">
    <source>
        <dbReference type="ARBA" id="ARBA00023303"/>
    </source>
</evidence>
<evidence type="ECO:0000256" key="12">
    <source>
        <dbReference type="ARBA" id="ARBA00022860"/>
    </source>
</evidence>
<comment type="caution">
    <text evidence="26">The sequence shown here is derived from an EMBL/GenBank/DDBJ whole genome shotgun (WGS) entry which is preliminary data.</text>
</comment>
<dbReference type="PRINTS" id="PR01460">
    <property type="entry name" value="KCNQ1CHANNEL"/>
</dbReference>
<keyword evidence="13" id="KW-0630">Potassium</keyword>
<evidence type="ECO:0000256" key="9">
    <source>
        <dbReference type="ARBA" id="ARBA00022475"/>
    </source>
</evidence>
<dbReference type="GO" id="GO:0016323">
    <property type="term" value="C:basolateral plasma membrane"/>
    <property type="evidence" value="ECO:0007669"/>
    <property type="project" value="UniProtKB-SubCell"/>
</dbReference>
<feature type="domain" description="Ion transport" evidence="24">
    <location>
        <begin position="6"/>
        <end position="176"/>
    </location>
</feature>
<comment type="catalytic activity">
    <reaction evidence="22">
        <text>K(+)(in) = K(+)(out)</text>
        <dbReference type="Rhea" id="RHEA:29463"/>
        <dbReference type="ChEBI" id="CHEBI:29103"/>
    </reaction>
</comment>
<dbReference type="Pfam" id="PF03520">
    <property type="entry name" value="KCNQ_channel"/>
    <property type="match status" value="1"/>
</dbReference>
<comment type="subcellular location">
    <subcellularLocation>
        <location evidence="2">Basolateral cell membrane</location>
    </subcellularLocation>
    <subcellularLocation>
        <location evidence="5">Cell membrane</location>
        <topology evidence="5">Multi-pass membrane protein</topology>
    </subcellularLocation>
    <subcellularLocation>
        <location evidence="1">Cytoplasmic vesicle membrane</location>
    </subcellularLocation>
    <subcellularLocation>
        <location evidence="3">Endoplasmic reticulum</location>
    </subcellularLocation>
    <subcellularLocation>
        <location evidence="4">Membrane raft</location>
    </subcellularLocation>
</comment>
<dbReference type="GO" id="GO:0030659">
    <property type="term" value="C:cytoplasmic vesicle membrane"/>
    <property type="evidence" value="ECO:0007669"/>
    <property type="project" value="UniProtKB-SubCell"/>
</dbReference>
<evidence type="ECO:0000256" key="16">
    <source>
        <dbReference type="ARBA" id="ARBA00023136"/>
    </source>
</evidence>
<dbReference type="GO" id="GO:0005516">
    <property type="term" value="F:calmodulin binding"/>
    <property type="evidence" value="ECO:0007669"/>
    <property type="project" value="UniProtKB-KW"/>
</dbReference>
<evidence type="ECO:0000256" key="6">
    <source>
        <dbReference type="ARBA" id="ARBA00009499"/>
    </source>
</evidence>
<keyword evidence="27" id="KW-1185">Reference proteome</keyword>
<feature type="non-terminal residue" evidence="26">
    <location>
        <position position="411"/>
    </location>
</feature>
<dbReference type="Gene3D" id="6.10.140.1910">
    <property type="match status" value="2"/>
</dbReference>
<dbReference type="SUPFAM" id="SSF81324">
    <property type="entry name" value="Voltage-gated potassium channels"/>
    <property type="match status" value="1"/>
</dbReference>
<evidence type="ECO:0000256" key="2">
    <source>
        <dbReference type="ARBA" id="ARBA00004187"/>
    </source>
</evidence>
<gene>
    <name evidence="26" type="ORF">PFISCL1PPCAC_4560</name>
</gene>
<accession>A0AAV5V2J0</accession>
<evidence type="ECO:0000256" key="11">
    <source>
        <dbReference type="ARBA" id="ARBA00022824"/>
    </source>
</evidence>
<dbReference type="Pfam" id="PF00520">
    <property type="entry name" value="Ion_trans"/>
    <property type="match status" value="1"/>
</dbReference>
<keyword evidence="8" id="KW-0813">Transport</keyword>
<dbReference type="EMBL" id="BTSY01000002">
    <property type="protein sequence ID" value="GMT13263.1"/>
    <property type="molecule type" value="Genomic_DNA"/>
</dbReference>
<comment type="similarity">
    <text evidence="6">Belongs to the potassium channel family. KQT (TC 1.A.1.15) subfamily. Kv7.1/KCNQ1 sub-subfamily.</text>
</comment>
<feature type="transmembrane region" description="Helical" evidence="23">
    <location>
        <begin position="82"/>
        <end position="102"/>
    </location>
</feature>
<protein>
    <recommendedName>
        <fullName evidence="7">Potassium voltage-gated channel subfamily KQT member 1</fullName>
    </recommendedName>
    <alternativeName>
        <fullName evidence="21">IKs producing slow voltage-gated potassium channel subunit alpha KvLQT1</fullName>
    </alternativeName>
    <alternativeName>
        <fullName evidence="19">KQT-like 1</fullName>
    </alternativeName>
    <alternativeName>
        <fullName evidence="20">Voltage-gated potassium channel subunit Kv7.1</fullName>
    </alternativeName>
</protein>
<dbReference type="Proteomes" id="UP001432322">
    <property type="component" value="Unassembled WGS sequence"/>
</dbReference>
<dbReference type="PANTHER" id="PTHR47735:SF14">
    <property type="entry name" value="POTASSIUM VOLTAGE-GATED CHANNEL SUBFAMILY KQT MEMBER 1"/>
    <property type="match status" value="1"/>
</dbReference>
<feature type="transmembrane region" description="Helical" evidence="23">
    <location>
        <begin position="114"/>
        <end position="133"/>
    </location>
</feature>
<evidence type="ECO:0000256" key="3">
    <source>
        <dbReference type="ARBA" id="ARBA00004240"/>
    </source>
</evidence>
<dbReference type="Gene3D" id="1.10.287.70">
    <property type="match status" value="1"/>
</dbReference>
<evidence type="ECO:0000256" key="21">
    <source>
        <dbReference type="ARBA" id="ARBA00032659"/>
    </source>
</evidence>
<keyword evidence="12" id="KW-0112">Calmodulin-binding</keyword>
<evidence type="ECO:0000256" key="23">
    <source>
        <dbReference type="SAM" id="Phobius"/>
    </source>
</evidence>
<evidence type="ECO:0000256" key="4">
    <source>
        <dbReference type="ARBA" id="ARBA00004285"/>
    </source>
</evidence>
<dbReference type="InterPro" id="IPR013821">
    <property type="entry name" value="K_chnl_volt-dep_KCNQ_C"/>
</dbReference>
<keyword evidence="11" id="KW-0256">Endoplasmic reticulum</keyword>
<evidence type="ECO:0000256" key="10">
    <source>
        <dbReference type="ARBA" id="ARBA00022692"/>
    </source>
</evidence>
<feature type="transmembrane region" description="Helical" evidence="23">
    <location>
        <begin position="20"/>
        <end position="37"/>
    </location>
</feature>
<keyword evidence="18" id="KW-0968">Cytoplasmic vesicle</keyword>
<evidence type="ECO:0000313" key="26">
    <source>
        <dbReference type="EMBL" id="GMT13263.1"/>
    </source>
</evidence>
<evidence type="ECO:0000256" key="8">
    <source>
        <dbReference type="ARBA" id="ARBA00022448"/>
    </source>
</evidence>
<evidence type="ECO:0000256" key="22">
    <source>
        <dbReference type="ARBA" id="ARBA00034430"/>
    </source>
</evidence>
<keyword evidence="17" id="KW-0407">Ion channel</keyword>
<evidence type="ECO:0000256" key="18">
    <source>
        <dbReference type="ARBA" id="ARBA00023329"/>
    </source>
</evidence>
<dbReference type="InterPro" id="IPR003937">
    <property type="entry name" value="K_chnl_volt-dep_KCNQ"/>
</dbReference>
<keyword evidence="15" id="KW-0406">Ion transport</keyword>
<sequence length="411" mass="46687">RSKYMGFWGRLRFARKPISIIDLAVVVASIFIILFGSEGQVFATSAIRGIRFLQILRMLHVDRQGGTWRLLGSVVFIHRQELITTLYIGFLGLIFSSYFVYLAEKDVAGGNSAFTSYADALWWGVITMTTIGYGDVVPQTWLGRIVASCFSIFAISFFALPAGILGSGFALKVQQKQRQKHFNRQIPAAATLIQCVWRCHAAEKHVAERRKVHVDPLAAEKEKMSQVKKKQGIFRYTKTNKKRISTASMDAEMGEMRKMRNGEVEEGMLTKGVGNHHGDSRSDGMEELDGEESGCSRIMYVSDLTDVHKNAIRAIRKIKYFIARRKFQQARKPYDVRDVMEQYSQGHLNMMVRIKELQRRLDTALGKPGQYQANSKKSQAMTIGARLSRVEIQLSTLDRKMDVNIRVMQQV</sequence>
<dbReference type="AlphaFoldDB" id="A0AAV5V2J0"/>
<evidence type="ECO:0000256" key="7">
    <source>
        <dbReference type="ARBA" id="ARBA00019342"/>
    </source>
</evidence>
<dbReference type="FunFam" id="1.10.287.70:FF:000056">
    <property type="entry name" value="Potassium voltage-gated channel subfamily KQT member 1"/>
    <property type="match status" value="1"/>
</dbReference>
<dbReference type="InterPro" id="IPR005827">
    <property type="entry name" value="K_chnl_volt-dep_KCQN1"/>
</dbReference>